<dbReference type="AlphaFoldDB" id="A0A5M3WQE3"/>
<reference evidence="1 2" key="1">
    <citation type="submission" date="2019-10" db="EMBL/GenBank/DDBJ databases">
        <title>Whole genome shotgun sequence of Acrocarpospora macrocephala NBRC 16266.</title>
        <authorList>
            <person name="Ichikawa N."/>
            <person name="Kimura A."/>
            <person name="Kitahashi Y."/>
            <person name="Komaki H."/>
            <person name="Oguchi A."/>
        </authorList>
    </citation>
    <scope>NUCLEOTIDE SEQUENCE [LARGE SCALE GENOMIC DNA]</scope>
    <source>
        <strain evidence="1 2">NBRC 16266</strain>
    </source>
</reference>
<accession>A0A5M3WQE3</accession>
<keyword evidence="2" id="KW-1185">Reference proteome</keyword>
<evidence type="ECO:0000313" key="2">
    <source>
        <dbReference type="Proteomes" id="UP000331127"/>
    </source>
</evidence>
<gene>
    <name evidence="1" type="ORF">Amac_030970</name>
</gene>
<comment type="caution">
    <text evidence="1">The sequence shown here is derived from an EMBL/GenBank/DDBJ whole genome shotgun (WGS) entry which is preliminary data.</text>
</comment>
<dbReference type="EMBL" id="BLAE01000015">
    <property type="protein sequence ID" value="GES09501.1"/>
    <property type="molecule type" value="Genomic_DNA"/>
</dbReference>
<protein>
    <submittedName>
        <fullName evidence="1">Uncharacterized protein</fullName>
    </submittedName>
</protein>
<sequence>MNHKTSVCEASNATASSGWATFSPDTEAMTAMSAMQTPTKIVRRCRGSWMVGPASEDRFVRMGIPFKKARGIGAGRMV</sequence>
<proteinExistence type="predicted"/>
<organism evidence="1 2">
    <name type="scientific">Acrocarpospora macrocephala</name>
    <dbReference type="NCBI Taxonomy" id="150177"/>
    <lineage>
        <taxon>Bacteria</taxon>
        <taxon>Bacillati</taxon>
        <taxon>Actinomycetota</taxon>
        <taxon>Actinomycetes</taxon>
        <taxon>Streptosporangiales</taxon>
        <taxon>Streptosporangiaceae</taxon>
        <taxon>Acrocarpospora</taxon>
    </lineage>
</organism>
<dbReference type="Proteomes" id="UP000331127">
    <property type="component" value="Unassembled WGS sequence"/>
</dbReference>
<name>A0A5M3WQE3_9ACTN</name>
<evidence type="ECO:0000313" key="1">
    <source>
        <dbReference type="EMBL" id="GES09501.1"/>
    </source>
</evidence>